<protein>
    <submittedName>
        <fullName evidence="1">Uncharacterized protein</fullName>
    </submittedName>
</protein>
<name>A0A2X2ITV9_SPHMU</name>
<organism evidence="1 2">
    <name type="scientific">Sphingobacterium multivorum</name>
    <dbReference type="NCBI Taxonomy" id="28454"/>
    <lineage>
        <taxon>Bacteria</taxon>
        <taxon>Pseudomonadati</taxon>
        <taxon>Bacteroidota</taxon>
        <taxon>Sphingobacteriia</taxon>
        <taxon>Sphingobacteriales</taxon>
        <taxon>Sphingobacteriaceae</taxon>
        <taxon>Sphingobacterium</taxon>
    </lineage>
</organism>
<reference evidence="1 2" key="1">
    <citation type="submission" date="2018-06" db="EMBL/GenBank/DDBJ databases">
        <authorList>
            <consortium name="Pathogen Informatics"/>
            <person name="Doyle S."/>
        </authorList>
    </citation>
    <scope>NUCLEOTIDE SEQUENCE [LARGE SCALE GENOMIC DNA]</scope>
    <source>
        <strain evidence="1 2">NCTC11343</strain>
    </source>
</reference>
<accession>A0A2X2ITV9</accession>
<gene>
    <name evidence="1" type="ORF">NCTC11343_01980</name>
</gene>
<evidence type="ECO:0000313" key="2">
    <source>
        <dbReference type="Proteomes" id="UP000251241"/>
    </source>
</evidence>
<dbReference type="EMBL" id="UAUU01000008">
    <property type="protein sequence ID" value="SPZ85418.1"/>
    <property type="molecule type" value="Genomic_DNA"/>
</dbReference>
<evidence type="ECO:0000313" key="1">
    <source>
        <dbReference type="EMBL" id="SPZ85418.1"/>
    </source>
</evidence>
<sequence>MKNQYEQHLNAASLEEMGVPVISSLKQKNMLAIESLAQQ</sequence>
<dbReference type="AlphaFoldDB" id="A0A2X2ITV9"/>
<proteinExistence type="predicted"/>
<dbReference type="Proteomes" id="UP000251241">
    <property type="component" value="Unassembled WGS sequence"/>
</dbReference>